<organism evidence="1 2">
    <name type="scientific">Candidatus Nomurabacteria bacterium RIFCSPHIGHO2_01_FULL_42_16</name>
    <dbReference type="NCBI Taxonomy" id="1801743"/>
    <lineage>
        <taxon>Bacteria</taxon>
        <taxon>Candidatus Nomuraibacteriota</taxon>
    </lineage>
</organism>
<protein>
    <submittedName>
        <fullName evidence="1">Uncharacterized protein</fullName>
    </submittedName>
</protein>
<evidence type="ECO:0000313" key="2">
    <source>
        <dbReference type="Proteomes" id="UP000178059"/>
    </source>
</evidence>
<gene>
    <name evidence="1" type="ORF">A2824_01070</name>
</gene>
<accession>A0A1F6VLW2</accession>
<reference evidence="1 2" key="1">
    <citation type="journal article" date="2016" name="Nat. Commun.">
        <title>Thousands of microbial genomes shed light on interconnected biogeochemical processes in an aquifer system.</title>
        <authorList>
            <person name="Anantharaman K."/>
            <person name="Brown C.T."/>
            <person name="Hug L.A."/>
            <person name="Sharon I."/>
            <person name="Castelle C.J."/>
            <person name="Probst A.J."/>
            <person name="Thomas B.C."/>
            <person name="Singh A."/>
            <person name="Wilkins M.J."/>
            <person name="Karaoz U."/>
            <person name="Brodie E.L."/>
            <person name="Williams K.H."/>
            <person name="Hubbard S.S."/>
            <person name="Banfield J.F."/>
        </authorList>
    </citation>
    <scope>NUCLEOTIDE SEQUENCE [LARGE SCALE GENOMIC DNA]</scope>
</reference>
<comment type="caution">
    <text evidence="1">The sequence shown here is derived from an EMBL/GenBank/DDBJ whole genome shotgun (WGS) entry which is preliminary data.</text>
</comment>
<sequence>MYSKEDYTYIGKFYGENDESAQARARNKNGKWLHIKLDYSPAYSERYHIASEFNFNKYEDKWLACVTTEVNRGFCKFHIDKDGIKDPAYIADMPHCHVEVNEN</sequence>
<proteinExistence type="predicted"/>
<evidence type="ECO:0000313" key="1">
    <source>
        <dbReference type="EMBL" id="OGI70654.1"/>
    </source>
</evidence>
<name>A0A1F6VLW2_9BACT</name>
<dbReference type="EMBL" id="MFTT01000001">
    <property type="protein sequence ID" value="OGI70654.1"/>
    <property type="molecule type" value="Genomic_DNA"/>
</dbReference>
<dbReference type="AlphaFoldDB" id="A0A1F6VLW2"/>
<dbReference type="Proteomes" id="UP000178059">
    <property type="component" value="Unassembled WGS sequence"/>
</dbReference>